<organism evidence="1 2">
    <name type="scientific">Peribacillus loiseleuriae</name>
    <dbReference type="NCBI Taxonomy" id="1679170"/>
    <lineage>
        <taxon>Bacteria</taxon>
        <taxon>Bacillati</taxon>
        <taxon>Bacillota</taxon>
        <taxon>Bacilli</taxon>
        <taxon>Bacillales</taxon>
        <taxon>Bacillaceae</taxon>
        <taxon>Peribacillus</taxon>
    </lineage>
</organism>
<evidence type="ECO:0000313" key="1">
    <source>
        <dbReference type="EMBL" id="KMY42812.1"/>
    </source>
</evidence>
<protein>
    <submittedName>
        <fullName evidence="1">Uncharacterized protein</fullName>
    </submittedName>
</protein>
<name>A0A0K9G995_9BACI</name>
<keyword evidence="2" id="KW-1185">Reference proteome</keyword>
<evidence type="ECO:0000313" key="2">
    <source>
        <dbReference type="Proteomes" id="UP000037146"/>
    </source>
</evidence>
<proteinExistence type="predicted"/>
<comment type="caution">
    <text evidence="1">The sequence shown here is derived from an EMBL/GenBank/DDBJ whole genome shotgun (WGS) entry which is preliminary data.</text>
</comment>
<dbReference type="EMBL" id="LFZW01000002">
    <property type="protein sequence ID" value="KMY42812.1"/>
    <property type="molecule type" value="Genomic_DNA"/>
</dbReference>
<gene>
    <name evidence="1" type="ORF">AC625_24520</name>
</gene>
<sequence length="84" mass="9874">MFLYMWPHTPHDTHTKKLFKGCVWGASKQDHFNKEILALISFPKGQLITDIYPLFIWTPSIFRGDFFTFTPLVAKVKNYFISCT</sequence>
<reference evidence="2" key="1">
    <citation type="submission" date="2015-07" db="EMBL/GenBank/DDBJ databases">
        <title>Genome sequencing project for genomic taxonomy and phylogenomics of Bacillus-like bacteria.</title>
        <authorList>
            <person name="Liu B."/>
            <person name="Wang J."/>
            <person name="Zhu Y."/>
            <person name="Liu G."/>
            <person name="Chen Q."/>
            <person name="Chen Z."/>
            <person name="Lan J."/>
            <person name="Che J."/>
            <person name="Ge C."/>
            <person name="Shi H."/>
            <person name="Pan Z."/>
            <person name="Liu X."/>
        </authorList>
    </citation>
    <scope>NUCLEOTIDE SEQUENCE [LARGE SCALE GENOMIC DNA]</scope>
    <source>
        <strain evidence="2">FJAT-27997</strain>
    </source>
</reference>
<dbReference type="AlphaFoldDB" id="A0A0K9G995"/>
<accession>A0A0K9G995</accession>
<dbReference type="Proteomes" id="UP000037146">
    <property type="component" value="Unassembled WGS sequence"/>
</dbReference>
<dbReference type="PATRIC" id="fig|1679170.3.peg.5508"/>